<protein>
    <submittedName>
        <fullName evidence="1">Uncharacterized protein</fullName>
    </submittedName>
</protein>
<accession>A0A9X4RTI3</accession>
<reference evidence="1" key="1">
    <citation type="submission" date="2022-07" db="EMBL/GenBank/DDBJ databases">
        <title>Whole Genome Sequencing of Streptococcus suis.</title>
        <authorList>
            <person name="Dai X."/>
            <person name="Huang J."/>
            <person name="Wang L."/>
        </authorList>
    </citation>
    <scope>NUCLEOTIDE SEQUENCE</scope>
    <source>
        <strain evidence="1">XNB2</strain>
    </source>
</reference>
<proteinExistence type="predicted"/>
<dbReference type="AlphaFoldDB" id="A0A9X4RTI3"/>
<sequence>MDKQVKQVIDELEPFNHGITIAIHQNKNECIATFRMPRQFDTKKIKFTGWNEDVRNRTSCHSENDLLEAYVYKVWNVSNDWICIEVLPYQGRSGWFA</sequence>
<evidence type="ECO:0000313" key="1">
    <source>
        <dbReference type="EMBL" id="MDG4528000.1"/>
    </source>
</evidence>
<dbReference type="RefSeq" id="WP_222337465.1">
    <property type="nucleotide sequence ID" value="NZ_CP082204.1"/>
</dbReference>
<dbReference type="Proteomes" id="UP001152875">
    <property type="component" value="Unassembled WGS sequence"/>
</dbReference>
<name>A0A9X4RTI3_STRSU</name>
<organism evidence="1 2">
    <name type="scientific">Streptococcus suis</name>
    <dbReference type="NCBI Taxonomy" id="1307"/>
    <lineage>
        <taxon>Bacteria</taxon>
        <taxon>Bacillati</taxon>
        <taxon>Bacillota</taxon>
        <taxon>Bacilli</taxon>
        <taxon>Lactobacillales</taxon>
        <taxon>Streptococcaceae</taxon>
        <taxon>Streptococcus</taxon>
    </lineage>
</organism>
<gene>
    <name evidence="1" type="ORF">NOL13_11485</name>
</gene>
<evidence type="ECO:0000313" key="2">
    <source>
        <dbReference type="Proteomes" id="UP001152875"/>
    </source>
</evidence>
<dbReference type="EMBL" id="JANFMP010000054">
    <property type="protein sequence ID" value="MDG4528000.1"/>
    <property type="molecule type" value="Genomic_DNA"/>
</dbReference>
<comment type="caution">
    <text evidence="1">The sequence shown here is derived from an EMBL/GenBank/DDBJ whole genome shotgun (WGS) entry which is preliminary data.</text>
</comment>